<keyword evidence="2" id="KW-0378">Hydrolase</keyword>
<evidence type="ECO:0000313" key="11">
    <source>
        <dbReference type="Proteomes" id="UP000637513"/>
    </source>
</evidence>
<sequence>MRKHFKCISSIALSLALVTTSVFAGANLGTKNVAKASSLSTMTSADVETPDNPQRFTDLNSDQMIKAMGTGWNLGNTFDGHTGMMPSETSWQTVATTKKLIKEVHDKGFNTIRIPCTWGKKITEKDGKYVINETWLSRIQDVVDYAVEQNMYVIINVHHDGANSDGWLKLKSTGDELQKVYDEYESVWTTLATRFKNYNEHLIFEALNEPQSGSWNSSEANEAFGENLNKANQIFVDTVRKSGGNNANRWLMVTPWGTNIGKLLSSNSGFVMPTDKRSESRLMISVHNYAPTNKCLDGSPREENDITLSDVTNSYKSSFESLNEKFISKGIPVVLGEYGAVDKDNNGNRALYTEALNYLAKQNKVVPVYWDDGGIDNNAFALFDRTECARRTGYEEISKALTRGFFTTTDYKSIPDRTTAETPAITKITSFDLSDSEVSMECNTTKTITTKNVTPEANDDVILWKSDDALVASVYNGVITARGIGTTTITAYSQEDESVLKTVKVTVTKESAADGKQPTLMYKSSDESVATVSTTGKVVGISLGTAVITVTASTGEEKEIPVKIAEAKWDATKLRAKLYVYYQDSKFYENVGSTDEVTITGDGTYNLKFDCDTDLPASAAEAGVSTLRDFGSIYIKDADVDDGLINKSVIKKGKIHYNSIKVNGKELTIKDPNNSKSLIKSNRVLDTGNPLNAWDGSVVDTTDGLVSVDTKNYRINFPGIEDPKTIEVNFTLSDLINYDKKPFGTPLESTGEDTVVLPTVTKKCEAIKTSVEAVEIDQEGHCFLNGHYQKASTQTTVAPSTQPTVAPSQTPAASVQPSQKPAASVQPSQKPVVKKTTKNACTKVKAKKTKVTIKKGKKATLKFTVTAKNKKAKTTDKMKVSVKNKKIVTVSKKKLSKGSATVTVKGKKKGSTKVTVKIGKKSAKVTVKVK</sequence>
<keyword evidence="11" id="KW-1185">Reference proteome</keyword>
<dbReference type="PANTHER" id="PTHR31297:SF41">
    <property type="entry name" value="ENDOGLUCANASE, PUTATIVE (AFU_ORTHOLOGUE AFUA_5G01830)-RELATED"/>
    <property type="match status" value="1"/>
</dbReference>
<dbReference type="InterPro" id="IPR003343">
    <property type="entry name" value="Big_2"/>
</dbReference>
<feature type="domain" description="BIG2" evidence="9">
    <location>
        <begin position="474"/>
        <end position="562"/>
    </location>
</feature>
<evidence type="ECO:0000256" key="4">
    <source>
        <dbReference type="ARBA" id="ARBA00023277"/>
    </source>
</evidence>
<dbReference type="Gene3D" id="2.60.40.1080">
    <property type="match status" value="3"/>
</dbReference>
<evidence type="ECO:0000256" key="2">
    <source>
        <dbReference type="ARBA" id="ARBA00022801"/>
    </source>
</evidence>
<proteinExistence type="inferred from homology"/>
<feature type="chain" id="PRO_5045209245" evidence="8">
    <location>
        <begin position="25"/>
        <end position="930"/>
    </location>
</feature>
<keyword evidence="5" id="KW-0326">Glycosidase</keyword>
<comment type="similarity">
    <text evidence="1">Belongs to the glycosyl hydrolase 5 (cellulase A) family.</text>
</comment>
<dbReference type="SUPFAM" id="SSF51445">
    <property type="entry name" value="(Trans)glycosidases"/>
    <property type="match status" value="1"/>
</dbReference>
<evidence type="ECO:0000313" key="10">
    <source>
        <dbReference type="EMBL" id="MBC8556657.1"/>
    </source>
</evidence>
<evidence type="ECO:0000256" key="5">
    <source>
        <dbReference type="ARBA" id="ARBA00023295"/>
    </source>
</evidence>
<dbReference type="Pfam" id="PF00150">
    <property type="entry name" value="Cellulase"/>
    <property type="match status" value="1"/>
</dbReference>
<feature type="region of interest" description="Disordered" evidence="7">
    <location>
        <begin position="794"/>
        <end position="834"/>
    </location>
</feature>
<evidence type="ECO:0000259" key="9">
    <source>
        <dbReference type="SMART" id="SM00635"/>
    </source>
</evidence>
<dbReference type="Proteomes" id="UP000637513">
    <property type="component" value="Unassembled WGS sequence"/>
</dbReference>
<dbReference type="EMBL" id="JACRSW010000009">
    <property type="protein sequence ID" value="MBC8556657.1"/>
    <property type="molecule type" value="Genomic_DNA"/>
</dbReference>
<evidence type="ECO:0000256" key="8">
    <source>
        <dbReference type="SAM" id="SignalP"/>
    </source>
</evidence>
<dbReference type="Gene3D" id="3.20.20.80">
    <property type="entry name" value="Glycosidases"/>
    <property type="match status" value="1"/>
</dbReference>
<evidence type="ECO:0000256" key="1">
    <source>
        <dbReference type="ARBA" id="ARBA00005641"/>
    </source>
</evidence>
<dbReference type="SMART" id="SM00635">
    <property type="entry name" value="BID_2"/>
    <property type="match status" value="2"/>
</dbReference>
<evidence type="ECO:0000256" key="6">
    <source>
        <dbReference type="ARBA" id="ARBA00023326"/>
    </source>
</evidence>
<dbReference type="PANTHER" id="PTHR31297">
    <property type="entry name" value="GLUCAN ENDO-1,6-BETA-GLUCOSIDASE B"/>
    <property type="match status" value="1"/>
</dbReference>
<keyword evidence="8" id="KW-0732">Signal</keyword>
<dbReference type="Pfam" id="PF02368">
    <property type="entry name" value="Big_2"/>
    <property type="match status" value="1"/>
</dbReference>
<feature type="signal peptide" evidence="8">
    <location>
        <begin position="1"/>
        <end position="24"/>
    </location>
</feature>
<dbReference type="InterPro" id="IPR017853">
    <property type="entry name" value="GH"/>
</dbReference>
<comment type="caution">
    <text evidence="10">The sequence shown here is derived from an EMBL/GenBank/DDBJ whole genome shotgun (WGS) entry which is preliminary data.</text>
</comment>
<organism evidence="10 11">
    <name type="scientific">Jutongia hominis</name>
    <dbReference type="NCBI Taxonomy" id="2763664"/>
    <lineage>
        <taxon>Bacteria</taxon>
        <taxon>Bacillati</taxon>
        <taxon>Bacillota</taxon>
        <taxon>Clostridia</taxon>
        <taxon>Lachnospirales</taxon>
        <taxon>Lachnospiraceae</taxon>
        <taxon>Jutongia</taxon>
    </lineage>
</organism>
<feature type="compositionally biased region" description="Polar residues" evidence="7">
    <location>
        <begin position="794"/>
        <end position="829"/>
    </location>
</feature>
<accession>A0ABR7MTU1</accession>
<gene>
    <name evidence="10" type="ORF">H8700_02880</name>
</gene>
<dbReference type="InterPro" id="IPR001547">
    <property type="entry name" value="Glyco_hydro_5"/>
</dbReference>
<keyword evidence="4" id="KW-0119">Carbohydrate metabolism</keyword>
<keyword evidence="3" id="KW-0136">Cellulose degradation</keyword>
<dbReference type="InterPro" id="IPR008964">
    <property type="entry name" value="Invasin/intimin_cell_adhesion"/>
</dbReference>
<feature type="domain" description="BIG2" evidence="9">
    <location>
        <begin position="840"/>
        <end position="928"/>
    </location>
</feature>
<evidence type="ECO:0000256" key="3">
    <source>
        <dbReference type="ARBA" id="ARBA00023001"/>
    </source>
</evidence>
<dbReference type="SUPFAM" id="SSF49373">
    <property type="entry name" value="Invasin/intimin cell-adhesion fragments"/>
    <property type="match status" value="2"/>
</dbReference>
<dbReference type="RefSeq" id="WP_249302948.1">
    <property type="nucleotide sequence ID" value="NZ_JACRSW010000009.1"/>
</dbReference>
<reference evidence="10 11" key="1">
    <citation type="submission" date="2020-08" db="EMBL/GenBank/DDBJ databases">
        <title>Genome public.</title>
        <authorList>
            <person name="Liu C."/>
            <person name="Sun Q."/>
        </authorList>
    </citation>
    <scope>NUCLEOTIDE SEQUENCE [LARGE SCALE GENOMIC DNA]</scope>
    <source>
        <strain evidence="10 11">BX3</strain>
    </source>
</reference>
<dbReference type="InterPro" id="IPR050386">
    <property type="entry name" value="Glycosyl_hydrolase_5"/>
</dbReference>
<name>A0ABR7MTU1_9FIRM</name>
<keyword evidence="6" id="KW-0624">Polysaccharide degradation</keyword>
<protein>
    <submittedName>
        <fullName evidence="10">Cellulase family glycosylhydrolase</fullName>
    </submittedName>
</protein>
<evidence type="ECO:0000256" key="7">
    <source>
        <dbReference type="SAM" id="MobiDB-lite"/>
    </source>
</evidence>